<evidence type="ECO:0000256" key="1">
    <source>
        <dbReference type="SAM" id="MobiDB-lite"/>
    </source>
</evidence>
<dbReference type="AlphaFoldDB" id="A0A7D5PD68"/>
<dbReference type="PROSITE" id="PS51257">
    <property type="entry name" value="PROKAR_LIPOPROTEIN"/>
    <property type="match status" value="1"/>
</dbReference>
<dbReference type="KEGG" id="hpel:HZS54_21780"/>
<dbReference type="GeneID" id="56085279"/>
<dbReference type="Proteomes" id="UP000509346">
    <property type="component" value="Chromosome"/>
</dbReference>
<gene>
    <name evidence="2" type="ORF">HZS54_21780</name>
</gene>
<accession>A0A7D5PD68</accession>
<name>A0A7D5PD68_9EURY</name>
<proteinExistence type="predicted"/>
<protein>
    <submittedName>
        <fullName evidence="2">Uncharacterized protein</fullName>
    </submittedName>
</protein>
<reference evidence="2 3" key="1">
    <citation type="submission" date="2020-07" db="EMBL/GenBank/DDBJ databases">
        <title>Halosimplex litoreum sp. nov. and Halosimplex rubrum sp. nov., isolated from different salt environments.</title>
        <authorList>
            <person name="Cui H."/>
        </authorList>
    </citation>
    <scope>NUCLEOTIDE SEQUENCE [LARGE SCALE GENOMIC DNA]</scope>
    <source>
        <strain evidence="2 3">R2</strain>
    </source>
</reference>
<evidence type="ECO:0000313" key="2">
    <source>
        <dbReference type="EMBL" id="QLH84105.1"/>
    </source>
</evidence>
<dbReference type="EMBL" id="CP058909">
    <property type="protein sequence ID" value="QLH84105.1"/>
    <property type="molecule type" value="Genomic_DNA"/>
</dbReference>
<dbReference type="RefSeq" id="WP_179919201.1">
    <property type="nucleotide sequence ID" value="NZ_CP058909.1"/>
</dbReference>
<feature type="region of interest" description="Disordered" evidence="1">
    <location>
        <begin position="18"/>
        <end position="91"/>
    </location>
</feature>
<keyword evidence="3" id="KW-1185">Reference proteome</keyword>
<evidence type="ECO:0000313" key="3">
    <source>
        <dbReference type="Proteomes" id="UP000509346"/>
    </source>
</evidence>
<sequence>MRRRAVLTSLGACATLAGCQEPGSADRTADGTETPPTCGDPKPRRVELAGAATVPDEPRVSATVTVERERSTAEAPARFTASLRNDGPDRAVDVTDDNRCHFLNREKGRSDPNGLWLYRAGDAPTDRAGECWTRDRPPRDSVGFDGYGCGRSPFESGGTIATTYEVWDDYTVDGYLRPDTYRFDASVALWTEPAGEGGTDSEPAVVDWWVELSVSADAE</sequence>
<dbReference type="OrthoDB" id="306445at2157"/>
<organism evidence="2 3">
    <name type="scientific">Halosimplex pelagicum</name>
    <dbReference type="NCBI Taxonomy" id="869886"/>
    <lineage>
        <taxon>Archaea</taxon>
        <taxon>Methanobacteriati</taxon>
        <taxon>Methanobacteriota</taxon>
        <taxon>Stenosarchaea group</taxon>
        <taxon>Halobacteria</taxon>
        <taxon>Halobacteriales</taxon>
        <taxon>Haloarculaceae</taxon>
        <taxon>Halosimplex</taxon>
    </lineage>
</organism>